<gene>
    <name evidence="2" type="ORF">KN815_32515</name>
</gene>
<dbReference type="Proteomes" id="UP000720508">
    <property type="component" value="Unassembled WGS sequence"/>
</dbReference>
<organism evidence="2 3">
    <name type="scientific">Streptomyces niphimycinicus</name>
    <dbReference type="NCBI Taxonomy" id="2842201"/>
    <lineage>
        <taxon>Bacteria</taxon>
        <taxon>Bacillati</taxon>
        <taxon>Actinomycetota</taxon>
        <taxon>Actinomycetes</taxon>
        <taxon>Kitasatosporales</taxon>
        <taxon>Streptomycetaceae</taxon>
        <taxon>Streptomyces</taxon>
    </lineage>
</organism>
<reference evidence="2 3" key="1">
    <citation type="submission" date="2021-06" db="EMBL/GenBank/DDBJ databases">
        <authorList>
            <person name="Pan X."/>
        </authorList>
    </citation>
    <scope>NUCLEOTIDE SEQUENCE [LARGE SCALE GENOMIC DNA]</scope>
    <source>
        <strain evidence="2 3">4503</strain>
    </source>
</reference>
<dbReference type="InterPro" id="IPR002575">
    <property type="entry name" value="Aminoglycoside_PTrfase"/>
</dbReference>
<dbReference type="EMBL" id="JAHLEM010000456">
    <property type="protein sequence ID" value="MBU3868605.1"/>
    <property type="molecule type" value="Genomic_DNA"/>
</dbReference>
<sequence length="323" mass="35720">MLERIPAGQVTVNYRALVGDRVFFVKQYWNTETDLAAEREAIEQTRLAGLHGVPVAGVLPSIRGDTIVRQGGITVSVWTWKDGETVDDGLDPAQQRAAGRALGSIHTGFAGHPASFGPSAKLDRWLHPDIAELDATAGELQEIAGRRRRRDAFDEQALRTLAERRAVLHRVPELLSELPHLTAQVLHGDYSPVNLLFQGDELTAVLDFLPPDPFLIAYELGRIAFDPRTVVLDEDWIASGTNLVSAYVQTNPKVRADDITACARVALLQLMTSLYGVRQHYLRPGLLQADLDRFWLLRHAASQRLLTGLGDVESALARVAHHR</sequence>
<protein>
    <submittedName>
        <fullName evidence="2">Phosphotransferase</fullName>
    </submittedName>
</protein>
<accession>A0ABS6CPH9</accession>
<proteinExistence type="predicted"/>
<feature type="domain" description="Aminoglycoside phosphotransferase" evidence="1">
    <location>
        <begin position="3"/>
        <end position="224"/>
    </location>
</feature>
<evidence type="ECO:0000313" key="2">
    <source>
        <dbReference type="EMBL" id="MBU3868605.1"/>
    </source>
</evidence>
<evidence type="ECO:0000259" key="1">
    <source>
        <dbReference type="Pfam" id="PF01636"/>
    </source>
</evidence>
<evidence type="ECO:0000313" key="3">
    <source>
        <dbReference type="Proteomes" id="UP000720508"/>
    </source>
</evidence>
<dbReference type="Pfam" id="PF01636">
    <property type="entry name" value="APH"/>
    <property type="match status" value="1"/>
</dbReference>
<keyword evidence="3" id="KW-1185">Reference proteome</keyword>
<name>A0ABS6CPH9_9ACTN</name>
<comment type="caution">
    <text evidence="2">The sequence shown here is derived from an EMBL/GenBank/DDBJ whole genome shotgun (WGS) entry which is preliminary data.</text>
</comment>